<proteinExistence type="predicted"/>
<protein>
    <recommendedName>
        <fullName evidence="4">Alginate export</fullName>
    </recommendedName>
</protein>
<dbReference type="STRING" id="578942.SAMN05216289_10129"/>
<dbReference type="Proteomes" id="UP000198575">
    <property type="component" value="Unassembled WGS sequence"/>
</dbReference>
<name>A0A1I4V1V1_9GAMM</name>
<feature type="chain" id="PRO_5011750884" description="Alginate export" evidence="1">
    <location>
        <begin position="29"/>
        <end position="607"/>
    </location>
</feature>
<evidence type="ECO:0000256" key="1">
    <source>
        <dbReference type="SAM" id="SignalP"/>
    </source>
</evidence>
<evidence type="ECO:0008006" key="4">
    <source>
        <dbReference type="Google" id="ProtNLM"/>
    </source>
</evidence>
<keyword evidence="3" id="KW-1185">Reference proteome</keyword>
<accession>A0A1I4V1V1</accession>
<dbReference type="AlphaFoldDB" id="A0A1I4V1V1"/>
<gene>
    <name evidence="2" type="ORF">SAMN05216289_10129</name>
</gene>
<organism evidence="2 3">
    <name type="scientific">Dokdonella immobilis</name>
    <dbReference type="NCBI Taxonomy" id="578942"/>
    <lineage>
        <taxon>Bacteria</taxon>
        <taxon>Pseudomonadati</taxon>
        <taxon>Pseudomonadota</taxon>
        <taxon>Gammaproteobacteria</taxon>
        <taxon>Lysobacterales</taxon>
        <taxon>Rhodanobacteraceae</taxon>
        <taxon>Dokdonella</taxon>
    </lineage>
</organism>
<sequence>MRIGNLRRTVLTVALTAASTMGTTAAQAQGTSLPTSWLQLIGLLPAPTYDPYASQIPRRRPGHPPEPLPMFVEQNPDALSPAPVDQAGSFVPVPDRWRIMESLGLNTPWYDPYNQNVLKGDKPIIGEEWFFSFTGISDTLLEPRGIPTPVGPQSGPEPGSNDVLGDTNQIILAQTAITSFLLYKGDTAFKPPDYEFRATLAFNYNRVRTQEVRALNVDPTFGTSRDDGFIGVQELFVTKDYRTASARYDVDEVRVGIQPFSSDFRGFLFQDNQPGVRFFGNRDNNRWQYNIAWFRRLEKDINSGLNDLTKGPRKDDIFLASLYRQDFPFTGFVSQAIFAYNRNREDSSFYDSNGFIQRPAAIGREFPRTYDVGYLGYNGDGHIGRLNLTVAAYAAVGKQKPGVFVAQDTDIRAGFLAAEASMDFDWLRVRGSLAYASGDKDPYDDRSTGYDAIFENPIFAGADTSYWIRQNLPLIGGGGVALAGRNGLLANLQSSKEQGQSNFDNPGIQLIGIGADMDLTPQSRVSANINHLWFSETEVLKVARATADVGRNIGTDVSVSWIWRPYFTQNVILRLSAATLLPGQGLKDLYGEDTKYYSVLGNFILTF</sequence>
<reference evidence="2 3" key="1">
    <citation type="submission" date="2016-10" db="EMBL/GenBank/DDBJ databases">
        <authorList>
            <person name="de Groot N.N."/>
        </authorList>
    </citation>
    <scope>NUCLEOTIDE SEQUENCE [LARGE SCALE GENOMIC DNA]</scope>
    <source>
        <strain evidence="2 3">CGMCC 1.7659</strain>
    </source>
</reference>
<evidence type="ECO:0000313" key="2">
    <source>
        <dbReference type="EMBL" id="SFM95091.1"/>
    </source>
</evidence>
<dbReference type="EMBL" id="FOVF01000001">
    <property type="protein sequence ID" value="SFM95091.1"/>
    <property type="molecule type" value="Genomic_DNA"/>
</dbReference>
<feature type="signal peptide" evidence="1">
    <location>
        <begin position="1"/>
        <end position="28"/>
    </location>
</feature>
<keyword evidence="1" id="KW-0732">Signal</keyword>
<evidence type="ECO:0000313" key="3">
    <source>
        <dbReference type="Proteomes" id="UP000198575"/>
    </source>
</evidence>